<gene>
    <name evidence="1" type="ORF">GRQ65_05820</name>
</gene>
<comment type="caution">
    <text evidence="1">The sequence shown here is derived from an EMBL/GenBank/DDBJ whole genome shotgun (WGS) entry which is preliminary data.</text>
</comment>
<reference evidence="1 2" key="1">
    <citation type="submission" date="2019-12" db="EMBL/GenBank/DDBJ databases">
        <authorList>
            <person name="Kun Z."/>
        </authorList>
    </citation>
    <scope>NUCLEOTIDE SEQUENCE [LARGE SCALE GENOMIC DNA]</scope>
    <source>
        <strain evidence="1 2">YIM 123512</strain>
    </source>
</reference>
<accession>A0A6L7F1V0</accession>
<sequence>MARTALSHPAPDADALAVRRHEATARHSLRVGTILDQRTDLQGVLDLADLVRDAARWAA</sequence>
<name>A0A6L7F1V0_9ACTN</name>
<dbReference type="AlphaFoldDB" id="A0A6L7F1V0"/>
<organism evidence="1 2">
    <name type="scientific">Nocardioides flavescens</name>
    <dbReference type="NCBI Taxonomy" id="2691959"/>
    <lineage>
        <taxon>Bacteria</taxon>
        <taxon>Bacillati</taxon>
        <taxon>Actinomycetota</taxon>
        <taxon>Actinomycetes</taxon>
        <taxon>Propionibacteriales</taxon>
        <taxon>Nocardioidaceae</taxon>
        <taxon>Nocardioides</taxon>
    </lineage>
</organism>
<evidence type="ECO:0000313" key="1">
    <source>
        <dbReference type="EMBL" id="MXG89064.1"/>
    </source>
</evidence>
<evidence type="ECO:0000313" key="2">
    <source>
        <dbReference type="Proteomes" id="UP000473325"/>
    </source>
</evidence>
<proteinExistence type="predicted"/>
<dbReference type="EMBL" id="WUEK01000003">
    <property type="protein sequence ID" value="MXG89064.1"/>
    <property type="molecule type" value="Genomic_DNA"/>
</dbReference>
<dbReference type="RefSeq" id="WP_160876141.1">
    <property type="nucleotide sequence ID" value="NZ_WUEK01000003.1"/>
</dbReference>
<protein>
    <submittedName>
        <fullName evidence="1">Uncharacterized protein</fullName>
    </submittedName>
</protein>
<keyword evidence="2" id="KW-1185">Reference proteome</keyword>
<dbReference type="Proteomes" id="UP000473325">
    <property type="component" value="Unassembled WGS sequence"/>
</dbReference>